<proteinExistence type="predicted"/>
<evidence type="ECO:0000256" key="1">
    <source>
        <dbReference type="SAM" id="MobiDB-lite"/>
    </source>
</evidence>
<evidence type="ECO:0000313" key="2">
    <source>
        <dbReference type="EMBL" id="MBD7983555.1"/>
    </source>
</evidence>
<gene>
    <name evidence="2" type="ORF">H9649_03085</name>
</gene>
<dbReference type="RefSeq" id="WP_191693234.1">
    <property type="nucleotide sequence ID" value="NZ_JACSQN010000002.1"/>
</dbReference>
<feature type="compositionally biased region" description="Basic and acidic residues" evidence="1">
    <location>
        <begin position="56"/>
        <end position="78"/>
    </location>
</feature>
<evidence type="ECO:0000313" key="3">
    <source>
        <dbReference type="Proteomes" id="UP000626786"/>
    </source>
</evidence>
<sequence>MSLKAIELQIAIPKTYDAGRIAEQKQQQSQLNQEQAQALTEKQLLKSRDSVIQTEKSAKTDADTKEGKQDGKRAHDEKELNEEEKETVHPYKGSFVDFTG</sequence>
<dbReference type="EMBL" id="JACSQN010000002">
    <property type="protein sequence ID" value="MBD7983555.1"/>
    <property type="molecule type" value="Genomic_DNA"/>
</dbReference>
<feature type="region of interest" description="Disordered" evidence="1">
    <location>
        <begin position="47"/>
        <end position="100"/>
    </location>
</feature>
<accession>A0ABR8U6B4</accession>
<protein>
    <submittedName>
        <fullName evidence="2">RNA polymerase subunit sigma</fullName>
    </submittedName>
</protein>
<keyword evidence="3" id="KW-1185">Reference proteome</keyword>
<reference evidence="2 3" key="1">
    <citation type="submission" date="2020-08" db="EMBL/GenBank/DDBJ databases">
        <title>A Genomic Blueprint of the Chicken Gut Microbiome.</title>
        <authorList>
            <person name="Gilroy R."/>
            <person name="Ravi A."/>
            <person name="Getino M."/>
            <person name="Pursley I."/>
            <person name="Horton D.L."/>
            <person name="Alikhan N.-F."/>
            <person name="Baker D."/>
            <person name="Gharbi K."/>
            <person name="Hall N."/>
            <person name="Watson M."/>
            <person name="Adriaenssens E.M."/>
            <person name="Foster-Nyarko E."/>
            <person name="Jarju S."/>
            <person name="Secka A."/>
            <person name="Antonio M."/>
            <person name="Oren A."/>
            <person name="Chaudhuri R."/>
            <person name="La Ragione R.M."/>
            <person name="Hildebrand F."/>
            <person name="Pallen M.J."/>
        </authorList>
    </citation>
    <scope>NUCLEOTIDE SEQUENCE [LARGE SCALE GENOMIC DNA]</scope>
    <source>
        <strain evidence="2 3">Sa2YVA2</strain>
    </source>
</reference>
<organism evidence="2 3">
    <name type="scientific">Sporosarcina quadrami</name>
    <dbReference type="NCBI Taxonomy" id="2762234"/>
    <lineage>
        <taxon>Bacteria</taxon>
        <taxon>Bacillati</taxon>
        <taxon>Bacillota</taxon>
        <taxon>Bacilli</taxon>
        <taxon>Bacillales</taxon>
        <taxon>Caryophanaceae</taxon>
        <taxon>Sporosarcina</taxon>
    </lineage>
</organism>
<dbReference type="Proteomes" id="UP000626786">
    <property type="component" value="Unassembled WGS sequence"/>
</dbReference>
<comment type="caution">
    <text evidence="2">The sequence shown here is derived from an EMBL/GenBank/DDBJ whole genome shotgun (WGS) entry which is preliminary data.</text>
</comment>
<name>A0ABR8U6B4_9BACL</name>